<dbReference type="OrthoDB" id="117402at2"/>
<dbReference type="RefSeq" id="WP_111296017.1">
    <property type="nucleotide sequence ID" value="NZ_QKZV01000006.1"/>
</dbReference>
<dbReference type="Gene3D" id="3.40.30.10">
    <property type="entry name" value="Glutaredoxin"/>
    <property type="match status" value="1"/>
</dbReference>
<dbReference type="PANTHER" id="PTHR13887">
    <property type="entry name" value="GLUTATHIONE S-TRANSFERASE KAPPA"/>
    <property type="match status" value="1"/>
</dbReference>
<comment type="similarity">
    <text evidence="1">Belongs to the thioredoxin family. DsbA subfamily.</text>
</comment>
<protein>
    <submittedName>
        <fullName evidence="3">Protein-disulfide isomerase</fullName>
    </submittedName>
</protein>
<evidence type="ECO:0000313" key="4">
    <source>
        <dbReference type="Proteomes" id="UP000249720"/>
    </source>
</evidence>
<accession>A0A2W7SG80</accession>
<proteinExistence type="inferred from homology"/>
<evidence type="ECO:0000313" key="3">
    <source>
        <dbReference type="EMBL" id="PZX61885.1"/>
    </source>
</evidence>
<dbReference type="EMBL" id="QKZV01000006">
    <property type="protein sequence ID" value="PZX61885.1"/>
    <property type="molecule type" value="Genomic_DNA"/>
</dbReference>
<evidence type="ECO:0000256" key="1">
    <source>
        <dbReference type="ARBA" id="ARBA00005791"/>
    </source>
</evidence>
<keyword evidence="4" id="KW-1185">Reference proteome</keyword>
<organism evidence="3 4">
    <name type="scientific">Hydrotalea sandarakina</name>
    <dbReference type="NCBI Taxonomy" id="1004304"/>
    <lineage>
        <taxon>Bacteria</taxon>
        <taxon>Pseudomonadati</taxon>
        <taxon>Bacteroidota</taxon>
        <taxon>Chitinophagia</taxon>
        <taxon>Chitinophagales</taxon>
        <taxon>Chitinophagaceae</taxon>
        <taxon>Hydrotalea</taxon>
    </lineage>
</organism>
<reference evidence="3 4" key="1">
    <citation type="submission" date="2018-06" db="EMBL/GenBank/DDBJ databases">
        <title>Genomic Encyclopedia of Archaeal and Bacterial Type Strains, Phase II (KMG-II): from individual species to whole genera.</title>
        <authorList>
            <person name="Goeker M."/>
        </authorList>
    </citation>
    <scope>NUCLEOTIDE SEQUENCE [LARGE SCALE GENOMIC DNA]</scope>
    <source>
        <strain evidence="3 4">DSM 23241</strain>
    </source>
</reference>
<dbReference type="InterPro" id="IPR036249">
    <property type="entry name" value="Thioredoxin-like_sf"/>
</dbReference>
<dbReference type="InterPro" id="IPR012336">
    <property type="entry name" value="Thioredoxin-like_fold"/>
</dbReference>
<dbReference type="Pfam" id="PF13462">
    <property type="entry name" value="Thioredoxin_4"/>
    <property type="match status" value="1"/>
</dbReference>
<gene>
    <name evidence="3" type="ORF">LX80_02047</name>
</gene>
<dbReference type="SUPFAM" id="SSF52833">
    <property type="entry name" value="Thioredoxin-like"/>
    <property type="match status" value="1"/>
</dbReference>
<dbReference type="Proteomes" id="UP000249720">
    <property type="component" value="Unassembled WGS sequence"/>
</dbReference>
<feature type="domain" description="Thioredoxin-like fold" evidence="2">
    <location>
        <begin position="14"/>
        <end position="175"/>
    </location>
</feature>
<evidence type="ECO:0000259" key="2">
    <source>
        <dbReference type="Pfam" id="PF13462"/>
    </source>
</evidence>
<comment type="caution">
    <text evidence="3">The sequence shown here is derived from an EMBL/GenBank/DDBJ whole genome shotgun (WGS) entry which is preliminary data.</text>
</comment>
<sequence>MAMKPKEALVIIEPKDIFVGKADAPITLMMFGDYESDACAAANEVVKQVLAKYPNEVKLNFRHFPLTNIHQRALKAGEAAIAAGQEGKFWEMHNLLFEHRHNLGTITLKSYARDAGVTSKVFLDDLMNSTFGWQVRGDISFGQQKGVKEVPTFFLNDVKYTDAITLAAFSKAIDAILAEHGSSAKTAKKVAKKRA</sequence>
<keyword evidence="3" id="KW-0413">Isomerase</keyword>
<dbReference type="PANTHER" id="PTHR13887:SF55">
    <property type="entry name" value="SLR0313 PROTEIN"/>
    <property type="match status" value="1"/>
</dbReference>
<name>A0A2W7SG80_9BACT</name>
<dbReference type="AlphaFoldDB" id="A0A2W7SG80"/>
<dbReference type="GO" id="GO:0016853">
    <property type="term" value="F:isomerase activity"/>
    <property type="evidence" value="ECO:0007669"/>
    <property type="project" value="UniProtKB-KW"/>
</dbReference>